<dbReference type="PANTHER" id="PTHR30024:SF47">
    <property type="entry name" value="TAURINE-BINDING PERIPLASMIC PROTEIN"/>
    <property type="match status" value="1"/>
</dbReference>
<keyword evidence="3" id="KW-0732">Signal</keyword>
<accession>A0A977PUJ5</accession>
<evidence type="ECO:0000313" key="5">
    <source>
        <dbReference type="EMBL" id="UXE60056.1"/>
    </source>
</evidence>
<evidence type="ECO:0000256" key="1">
    <source>
        <dbReference type="ARBA" id="ARBA00004418"/>
    </source>
</evidence>
<comment type="similarity">
    <text evidence="2">Belongs to the bacterial solute-binding protein SsuA/TauA family.</text>
</comment>
<sequence>MIKFKFFRFLMLFCLVGTIAIALKGCGFEQTQSLKVFKVGLNTWPGYQIALYAKEAGIYRQHGLDVKFIRFNNQQDNIRATMRGSQDVSFAPLSEVMQVDWNQEKPVFVMVVDISAGSDGIAARPKLTSVKDLKGKKVSAKFSTVSHLILLEALKANNLKPTDVEIVDVANERGAALIKQGKIDAAVLWEPLLTDTAKAVGGKVIHTTADLDSLVIDGLATRASLIADKQDELIQFIEAWFETMEAVNKQPQVVFATVAKQLGVTPETFATDFQGLKKGDLEMNRRMFVEGRLEEAYQQTRQLLLSDLRHGRIVRNDVKIDAGPITKATRNWQQ</sequence>
<dbReference type="Pfam" id="PF09084">
    <property type="entry name" value="NMT1"/>
    <property type="match status" value="1"/>
</dbReference>
<dbReference type="EMBL" id="CP073041">
    <property type="protein sequence ID" value="UXE60056.1"/>
    <property type="molecule type" value="Genomic_DNA"/>
</dbReference>
<dbReference type="InterPro" id="IPR015168">
    <property type="entry name" value="SsuA/THI5"/>
</dbReference>
<proteinExistence type="inferred from homology"/>
<evidence type="ECO:0000256" key="2">
    <source>
        <dbReference type="ARBA" id="ARBA00010742"/>
    </source>
</evidence>
<dbReference type="SUPFAM" id="SSF53850">
    <property type="entry name" value="Periplasmic binding protein-like II"/>
    <property type="match status" value="1"/>
</dbReference>
<evidence type="ECO:0000256" key="3">
    <source>
        <dbReference type="ARBA" id="ARBA00022729"/>
    </source>
</evidence>
<reference evidence="5" key="1">
    <citation type="submission" date="2021-04" db="EMBL/GenBank/DDBJ databases">
        <title>Genome sequence of Woronichinia naegeliana from Washington state freshwater lake bloom.</title>
        <authorList>
            <person name="Dreher T.W."/>
        </authorList>
    </citation>
    <scope>NUCLEOTIDE SEQUENCE</scope>
    <source>
        <strain evidence="5">WA131</strain>
    </source>
</reference>
<dbReference type="Proteomes" id="UP001065613">
    <property type="component" value="Chromosome"/>
</dbReference>
<dbReference type="Gene3D" id="3.40.190.10">
    <property type="entry name" value="Periplasmic binding protein-like II"/>
    <property type="match status" value="2"/>
</dbReference>
<dbReference type="PANTHER" id="PTHR30024">
    <property type="entry name" value="ALIPHATIC SULFONATES-BINDING PROTEIN-RELATED"/>
    <property type="match status" value="1"/>
</dbReference>
<feature type="domain" description="SsuA/THI5-like" evidence="4">
    <location>
        <begin position="50"/>
        <end position="252"/>
    </location>
</feature>
<dbReference type="AlphaFoldDB" id="A0A977PUJ5"/>
<organism evidence="5">
    <name type="scientific">Woronichinia naegeliana WA131</name>
    <dbReference type="NCBI Taxonomy" id="2824559"/>
    <lineage>
        <taxon>Bacteria</taxon>
        <taxon>Bacillati</taxon>
        <taxon>Cyanobacteriota</taxon>
        <taxon>Cyanophyceae</taxon>
        <taxon>Synechococcales</taxon>
        <taxon>Coelosphaeriaceae</taxon>
        <taxon>Woronichinia</taxon>
    </lineage>
</organism>
<protein>
    <submittedName>
        <fullName evidence="5">ABC transporter substrate-binding protein</fullName>
    </submittedName>
</protein>
<name>A0A977PUJ5_9CYAN</name>
<gene>
    <name evidence="5" type="ORF">KA717_31005</name>
</gene>
<evidence type="ECO:0000259" key="4">
    <source>
        <dbReference type="Pfam" id="PF09084"/>
    </source>
</evidence>
<dbReference type="GO" id="GO:0042597">
    <property type="term" value="C:periplasmic space"/>
    <property type="evidence" value="ECO:0007669"/>
    <property type="project" value="UniProtKB-SubCell"/>
</dbReference>
<comment type="subcellular location">
    <subcellularLocation>
        <location evidence="1">Periplasm</location>
    </subcellularLocation>
</comment>
<dbReference type="KEGG" id="wna:KA717_31005"/>